<protein>
    <submittedName>
        <fullName evidence="1">Uncharacterized protein</fullName>
    </submittedName>
</protein>
<dbReference type="Proteomes" id="UP001595632">
    <property type="component" value="Unassembled WGS sequence"/>
</dbReference>
<reference evidence="2" key="1">
    <citation type="journal article" date="2019" name="Int. J. Syst. Evol. Microbiol.">
        <title>The Global Catalogue of Microorganisms (GCM) 10K type strain sequencing project: providing services to taxonomists for standard genome sequencing and annotation.</title>
        <authorList>
            <consortium name="The Broad Institute Genomics Platform"/>
            <consortium name="The Broad Institute Genome Sequencing Center for Infectious Disease"/>
            <person name="Wu L."/>
            <person name="Ma J."/>
        </authorList>
    </citation>
    <scope>NUCLEOTIDE SEQUENCE [LARGE SCALE GENOMIC DNA]</scope>
    <source>
        <strain evidence="2">KCTC 52366</strain>
    </source>
</reference>
<gene>
    <name evidence="1" type="ORF">ACFOGP_14035</name>
</gene>
<comment type="caution">
    <text evidence="1">The sequence shown here is derived from an EMBL/GenBank/DDBJ whole genome shotgun (WGS) entry which is preliminary data.</text>
</comment>
<evidence type="ECO:0000313" key="1">
    <source>
        <dbReference type="EMBL" id="MFC3143836.1"/>
    </source>
</evidence>
<keyword evidence="2" id="KW-1185">Reference proteome</keyword>
<organism evidence="1 2">
    <name type="scientific">Psychromarinibacter halotolerans</name>
    <dbReference type="NCBI Taxonomy" id="1775175"/>
    <lineage>
        <taxon>Bacteria</taxon>
        <taxon>Pseudomonadati</taxon>
        <taxon>Pseudomonadota</taxon>
        <taxon>Alphaproteobacteria</taxon>
        <taxon>Rhodobacterales</taxon>
        <taxon>Paracoccaceae</taxon>
        <taxon>Psychromarinibacter</taxon>
    </lineage>
</organism>
<dbReference type="EMBL" id="JBHRTB010000010">
    <property type="protein sequence ID" value="MFC3143836.1"/>
    <property type="molecule type" value="Genomic_DNA"/>
</dbReference>
<sequence length="149" mass="15751">MKLAGIALVGAIVLVFAAVLLRSPPDGPDAPRVALVARCDWTAYCRAGDCDTTPLPAFRILRNGDYGRTYLGFDGDEGMPQVSVALSDDGTRQMSLSAGTDADGVETFHVWTLHPDGSFDYRLSARLISNPAIDTGAGQCGPFEESEAA</sequence>
<proteinExistence type="predicted"/>
<dbReference type="RefSeq" id="WP_275631108.1">
    <property type="nucleotide sequence ID" value="NZ_JARGYD010000001.1"/>
</dbReference>
<accession>A0ABV7GUD5</accession>
<name>A0ABV7GUD5_9RHOB</name>
<evidence type="ECO:0000313" key="2">
    <source>
        <dbReference type="Proteomes" id="UP001595632"/>
    </source>
</evidence>